<evidence type="ECO:0000256" key="8">
    <source>
        <dbReference type="ARBA" id="ARBA00022989"/>
    </source>
</evidence>
<protein>
    <recommendedName>
        <fullName evidence="11">Bidirectional sugar transporter SWEET</fullName>
    </recommendedName>
</protein>
<dbReference type="AlphaFoldDB" id="A0ABC8SVW5"/>
<feature type="transmembrane region" description="Helical" evidence="11">
    <location>
        <begin position="166"/>
        <end position="186"/>
    </location>
</feature>
<evidence type="ECO:0000256" key="1">
    <source>
        <dbReference type="ARBA" id="ARBA00004651"/>
    </source>
</evidence>
<keyword evidence="5 11" id="KW-0762">Sugar transport</keyword>
<comment type="function">
    <text evidence="10">Mediates both low-affinity uptake and efflux of sugar across the plasma membrane.</text>
</comment>
<comment type="function">
    <text evidence="11">Mediates both low-affinity uptake and efflux of sugar across the membrane.</text>
</comment>
<gene>
    <name evidence="13" type="ORF">ILEXP_LOCUS30127</name>
</gene>
<evidence type="ECO:0000256" key="7">
    <source>
        <dbReference type="ARBA" id="ARBA00022737"/>
    </source>
</evidence>
<dbReference type="InterPro" id="IPR047664">
    <property type="entry name" value="SWEET"/>
</dbReference>
<evidence type="ECO:0000256" key="4">
    <source>
        <dbReference type="ARBA" id="ARBA00022475"/>
    </source>
</evidence>
<dbReference type="EMBL" id="CAUOFW020003658">
    <property type="protein sequence ID" value="CAK9161332.1"/>
    <property type="molecule type" value="Genomic_DNA"/>
</dbReference>
<keyword evidence="14" id="KW-1185">Reference proteome</keyword>
<dbReference type="PANTHER" id="PTHR10791">
    <property type="entry name" value="RAG1-ACTIVATING PROTEIN 1"/>
    <property type="match status" value="1"/>
</dbReference>
<evidence type="ECO:0000256" key="6">
    <source>
        <dbReference type="ARBA" id="ARBA00022692"/>
    </source>
</evidence>
<dbReference type="FunFam" id="1.20.1280.290:FF:000002">
    <property type="entry name" value="Bidirectional sugar transporter SWEET"/>
    <property type="match status" value="1"/>
</dbReference>
<dbReference type="GO" id="GO:0005886">
    <property type="term" value="C:plasma membrane"/>
    <property type="evidence" value="ECO:0007669"/>
    <property type="project" value="UniProtKB-SubCell"/>
</dbReference>
<dbReference type="Pfam" id="PF03083">
    <property type="entry name" value="MtN3_slv"/>
    <property type="match status" value="2"/>
</dbReference>
<feature type="transmembrane region" description="Helical" evidence="11">
    <location>
        <begin position="6"/>
        <end position="25"/>
    </location>
</feature>
<keyword evidence="4" id="KW-1003">Cell membrane</keyword>
<comment type="subcellular location">
    <subcellularLocation>
        <location evidence="1">Cell membrane</location>
        <topology evidence="1">Multi-pass membrane protein</topology>
    </subcellularLocation>
</comment>
<feature type="transmembrane region" description="Helical" evidence="11">
    <location>
        <begin position="102"/>
        <end position="126"/>
    </location>
</feature>
<evidence type="ECO:0000313" key="14">
    <source>
        <dbReference type="Proteomes" id="UP001642360"/>
    </source>
</evidence>
<dbReference type="PANTHER" id="PTHR10791:SF30">
    <property type="entry name" value="SUGAR TRANSPORTER SWEET1"/>
    <property type="match status" value="1"/>
</dbReference>
<dbReference type="FunFam" id="1.20.1280.290:FF:000001">
    <property type="entry name" value="Bidirectional sugar transporter SWEET"/>
    <property type="match status" value="1"/>
</dbReference>
<keyword evidence="3 11" id="KW-0813">Transport</keyword>
<feature type="transmembrane region" description="Helical" evidence="11">
    <location>
        <begin position="192"/>
        <end position="214"/>
    </location>
</feature>
<accession>A0ABC8SVW5</accession>
<evidence type="ECO:0000313" key="13">
    <source>
        <dbReference type="EMBL" id="CAK9161332.1"/>
    </source>
</evidence>
<dbReference type="Gene3D" id="1.20.1280.290">
    <property type="match status" value="2"/>
</dbReference>
<evidence type="ECO:0000256" key="5">
    <source>
        <dbReference type="ARBA" id="ARBA00022597"/>
    </source>
</evidence>
<proteinExistence type="inferred from homology"/>
<feature type="region of interest" description="Disordered" evidence="12">
    <location>
        <begin position="219"/>
        <end position="239"/>
    </location>
</feature>
<organism evidence="13 14">
    <name type="scientific">Ilex paraguariensis</name>
    <name type="common">yerba mate</name>
    <dbReference type="NCBI Taxonomy" id="185542"/>
    <lineage>
        <taxon>Eukaryota</taxon>
        <taxon>Viridiplantae</taxon>
        <taxon>Streptophyta</taxon>
        <taxon>Embryophyta</taxon>
        <taxon>Tracheophyta</taxon>
        <taxon>Spermatophyta</taxon>
        <taxon>Magnoliopsida</taxon>
        <taxon>eudicotyledons</taxon>
        <taxon>Gunneridae</taxon>
        <taxon>Pentapetalae</taxon>
        <taxon>asterids</taxon>
        <taxon>campanulids</taxon>
        <taxon>Aquifoliales</taxon>
        <taxon>Aquifoliaceae</taxon>
        <taxon>Ilex</taxon>
    </lineage>
</organism>
<feature type="transmembrane region" description="Helical" evidence="11">
    <location>
        <begin position="132"/>
        <end position="154"/>
    </location>
</feature>
<evidence type="ECO:0000256" key="11">
    <source>
        <dbReference type="RuleBase" id="RU910715"/>
    </source>
</evidence>
<dbReference type="Proteomes" id="UP001642360">
    <property type="component" value="Unassembled WGS sequence"/>
</dbReference>
<comment type="caution">
    <text evidence="13">The sequence shown here is derived from an EMBL/GenBank/DDBJ whole genome shotgun (WGS) entry which is preliminary data.</text>
</comment>
<feature type="transmembrane region" description="Helical" evidence="11">
    <location>
        <begin position="71"/>
        <end position="93"/>
    </location>
</feature>
<reference evidence="13 14" key="1">
    <citation type="submission" date="2024-02" db="EMBL/GenBank/DDBJ databases">
        <authorList>
            <person name="Vignale AGUSTIN F."/>
            <person name="Sosa J E."/>
            <person name="Modenutti C."/>
        </authorList>
    </citation>
    <scope>NUCLEOTIDE SEQUENCE [LARGE SCALE GENOMIC DNA]</scope>
</reference>
<evidence type="ECO:0000256" key="12">
    <source>
        <dbReference type="SAM" id="MobiDB-lite"/>
    </source>
</evidence>
<evidence type="ECO:0000256" key="3">
    <source>
        <dbReference type="ARBA" id="ARBA00022448"/>
    </source>
</evidence>
<evidence type="ECO:0000256" key="9">
    <source>
        <dbReference type="ARBA" id="ARBA00023136"/>
    </source>
</evidence>
<dbReference type="GO" id="GO:0051260">
    <property type="term" value="P:protein homooligomerization"/>
    <property type="evidence" value="ECO:0007669"/>
    <property type="project" value="UniProtKB-ARBA"/>
</dbReference>
<comment type="similarity">
    <text evidence="2 11">Belongs to the SWEET sugar transporter family.</text>
</comment>
<keyword evidence="6 11" id="KW-0812">Transmembrane</keyword>
<keyword evidence="8 11" id="KW-1133">Transmembrane helix</keyword>
<keyword evidence="9 11" id="KW-0472">Membrane</keyword>
<comment type="caution">
    <text evidence="11">Lacks conserved residue(s) required for the propagation of feature annotation.</text>
</comment>
<evidence type="ECO:0000256" key="10">
    <source>
        <dbReference type="ARBA" id="ARBA00037238"/>
    </source>
</evidence>
<sequence length="239" mass="26975">MTSAETSRFIVGVVGDIISFFLFASPSPTIFRIYKNKSSEGFLPDPYCATVLNCLLWIFYGLPFVTPDQALVVVINSIGLALELIYLTVFFIYTDSKRRCRIIICLTTEVVFFAAIVLATLLGFHIHHRRNMFVGLFCVIFGIIMYASPLTKMWDVIRTKSVEYMPFWLSVASFCNGAIWLTYALIKFDLYIMIGNGVGALFGLSQLILYACYYKSTPKKDDEKPSEVQLQNAPVRVAA</sequence>
<dbReference type="InterPro" id="IPR004316">
    <property type="entry name" value="SWEET_rpt"/>
</dbReference>
<keyword evidence="7" id="KW-0677">Repeat</keyword>
<evidence type="ECO:0000256" key="2">
    <source>
        <dbReference type="ARBA" id="ARBA00007809"/>
    </source>
</evidence>
<name>A0ABC8SVW5_9AQUA</name>